<evidence type="ECO:0000313" key="1">
    <source>
        <dbReference type="EMBL" id="PJA89712.1"/>
    </source>
</evidence>
<gene>
    <name evidence="1" type="ORF">CO137_02775</name>
</gene>
<protein>
    <submittedName>
        <fullName evidence="1">Uncharacterized protein</fullName>
    </submittedName>
</protein>
<dbReference type="AlphaFoldDB" id="A0A2M7Z6L2"/>
<organism evidence="1 2">
    <name type="scientific">Candidatus Magasanikbacteria bacterium CG_4_9_14_3_um_filter_32_9</name>
    <dbReference type="NCBI Taxonomy" id="1974644"/>
    <lineage>
        <taxon>Bacteria</taxon>
        <taxon>Candidatus Magasanikiibacteriota</taxon>
    </lineage>
</organism>
<dbReference type="EMBL" id="PFVJ01000058">
    <property type="protein sequence ID" value="PJA89712.1"/>
    <property type="molecule type" value="Genomic_DNA"/>
</dbReference>
<accession>A0A2M7Z6L2</accession>
<evidence type="ECO:0000313" key="2">
    <source>
        <dbReference type="Proteomes" id="UP000230843"/>
    </source>
</evidence>
<sequence>MSREGVRTSDERLAFGDGEQGERELRALHLLRGVLVPALEARQAADTHHHEAVAVFKFHARGLGRNGHLDPEPGLHHVDAGLVAGVEAGLDSLGDDRLRLLGRNRSLRNLTFHREHRGRHAEPEISLHNLSLQNKPTQCSSQPFCIITELGLW</sequence>
<comment type="caution">
    <text evidence="1">The sequence shown here is derived from an EMBL/GenBank/DDBJ whole genome shotgun (WGS) entry which is preliminary data.</text>
</comment>
<reference evidence="2" key="1">
    <citation type="submission" date="2017-09" db="EMBL/GenBank/DDBJ databases">
        <title>Depth-based differentiation of microbial function through sediment-hosted aquifers and enrichment of novel symbionts in the deep terrestrial subsurface.</title>
        <authorList>
            <person name="Probst A.J."/>
            <person name="Ladd B."/>
            <person name="Jarett J.K."/>
            <person name="Geller-Mcgrath D.E."/>
            <person name="Sieber C.M.K."/>
            <person name="Emerson J.B."/>
            <person name="Anantharaman K."/>
            <person name="Thomas B.C."/>
            <person name="Malmstrom R."/>
            <person name="Stieglmeier M."/>
            <person name="Klingl A."/>
            <person name="Woyke T."/>
            <person name="Ryan C.M."/>
            <person name="Banfield J.F."/>
        </authorList>
    </citation>
    <scope>NUCLEOTIDE SEQUENCE [LARGE SCALE GENOMIC DNA]</scope>
</reference>
<dbReference type="Proteomes" id="UP000230843">
    <property type="component" value="Unassembled WGS sequence"/>
</dbReference>
<proteinExistence type="predicted"/>
<name>A0A2M7Z6L2_9BACT</name>